<proteinExistence type="predicted"/>
<evidence type="ECO:0000313" key="1">
    <source>
        <dbReference type="EMBL" id="SKB24660.1"/>
    </source>
</evidence>
<sequence>MKIFAISGLGADERVFDYLTLDHEIVPIRWIVPRKKETIIAYSERLIQEYKILDENEYAILGVSFGGLIAIEISKMVNPKWTILISSVETRSELSSIIKLLGKSKLLNLIPKEILKPPPFIAQFMFGTNQRILLKAILKDSDLTFTKWALKELTNWKNETKLPNLIKIGGSKDRLLPPRGNNTILIEHGAHFMIVDKAEEISNILNEKLKNEHISKK</sequence>
<dbReference type="STRING" id="561365.SAMN05660866_00005"/>
<dbReference type="InterPro" id="IPR029058">
    <property type="entry name" value="AB_hydrolase_fold"/>
</dbReference>
<dbReference type="AlphaFoldDB" id="A0A1T4ZPR6"/>
<name>A0A1T4ZPR6_9FLAO</name>
<dbReference type="EMBL" id="FUYL01000001">
    <property type="protein sequence ID" value="SKB24660.1"/>
    <property type="molecule type" value="Genomic_DNA"/>
</dbReference>
<accession>A0A1T4ZPR6</accession>
<evidence type="ECO:0000313" key="2">
    <source>
        <dbReference type="Proteomes" id="UP000190339"/>
    </source>
</evidence>
<organism evidence="1 2">
    <name type="scientific">Maribacter arcticus</name>
    <dbReference type="NCBI Taxonomy" id="561365"/>
    <lineage>
        <taxon>Bacteria</taxon>
        <taxon>Pseudomonadati</taxon>
        <taxon>Bacteroidota</taxon>
        <taxon>Flavobacteriia</taxon>
        <taxon>Flavobacteriales</taxon>
        <taxon>Flavobacteriaceae</taxon>
        <taxon>Maribacter</taxon>
    </lineage>
</organism>
<reference evidence="2" key="1">
    <citation type="submission" date="2017-02" db="EMBL/GenBank/DDBJ databases">
        <authorList>
            <person name="Varghese N."/>
            <person name="Submissions S."/>
        </authorList>
    </citation>
    <scope>NUCLEOTIDE SEQUENCE [LARGE SCALE GENOMIC DNA]</scope>
    <source>
        <strain evidence="2">DSM 23546</strain>
    </source>
</reference>
<evidence type="ECO:0008006" key="3">
    <source>
        <dbReference type="Google" id="ProtNLM"/>
    </source>
</evidence>
<protein>
    <recommendedName>
        <fullName evidence="3">Pimeloyl-ACP methyl ester carboxylesterase</fullName>
    </recommendedName>
</protein>
<keyword evidence="2" id="KW-1185">Reference proteome</keyword>
<dbReference type="Proteomes" id="UP000190339">
    <property type="component" value="Unassembled WGS sequence"/>
</dbReference>
<dbReference type="RefSeq" id="WP_079510363.1">
    <property type="nucleotide sequence ID" value="NZ_FUYL01000001.1"/>
</dbReference>
<gene>
    <name evidence="1" type="ORF">SAMN05660866_00005</name>
</gene>
<dbReference type="OrthoDB" id="659408at2"/>
<dbReference type="SUPFAM" id="SSF53474">
    <property type="entry name" value="alpha/beta-Hydrolases"/>
    <property type="match status" value="1"/>
</dbReference>
<dbReference type="Gene3D" id="3.40.50.1820">
    <property type="entry name" value="alpha/beta hydrolase"/>
    <property type="match status" value="1"/>
</dbReference>